<keyword evidence="1" id="KW-0732">Signal</keyword>
<evidence type="ECO:0000313" key="2">
    <source>
        <dbReference type="EMBL" id="OQO12401.1"/>
    </source>
</evidence>
<sequence>MSWRTAVTVMALSFTATNFATLYRDTPQTPIVKCIGRGGNDGQLCVKWAVTQLDPRTVKQEDLDVANAECHVNCASLDHQKCWAIDVATNAMNYTCVDEDWFPSGTLPLAEFEALRLQTWEGRADNDGLV</sequence>
<proteinExistence type="predicted"/>
<protein>
    <recommendedName>
        <fullName evidence="4">Apple domain-containing protein</fullName>
    </recommendedName>
</protein>
<reference evidence="3" key="1">
    <citation type="submission" date="2017-03" db="EMBL/GenBank/DDBJ databases">
        <title>Genomes of endolithic fungi from Antarctica.</title>
        <authorList>
            <person name="Coleine C."/>
            <person name="Masonjones S."/>
            <person name="Stajich J.E."/>
        </authorList>
    </citation>
    <scope>NUCLEOTIDE SEQUENCE [LARGE SCALE GENOMIC DNA]</scope>
    <source>
        <strain evidence="3">CCFEE 5527</strain>
    </source>
</reference>
<evidence type="ECO:0008006" key="4">
    <source>
        <dbReference type="Google" id="ProtNLM"/>
    </source>
</evidence>
<feature type="signal peptide" evidence="1">
    <location>
        <begin position="1"/>
        <end position="19"/>
    </location>
</feature>
<keyword evidence="3" id="KW-1185">Reference proteome</keyword>
<dbReference type="EMBL" id="NAJO01000005">
    <property type="protein sequence ID" value="OQO12401.1"/>
    <property type="molecule type" value="Genomic_DNA"/>
</dbReference>
<evidence type="ECO:0000313" key="3">
    <source>
        <dbReference type="Proteomes" id="UP000192596"/>
    </source>
</evidence>
<organism evidence="2 3">
    <name type="scientific">Cryoendolithus antarcticus</name>
    <dbReference type="NCBI Taxonomy" id="1507870"/>
    <lineage>
        <taxon>Eukaryota</taxon>
        <taxon>Fungi</taxon>
        <taxon>Dikarya</taxon>
        <taxon>Ascomycota</taxon>
        <taxon>Pezizomycotina</taxon>
        <taxon>Dothideomycetes</taxon>
        <taxon>Dothideomycetidae</taxon>
        <taxon>Cladosporiales</taxon>
        <taxon>Cladosporiaceae</taxon>
        <taxon>Cryoendolithus</taxon>
    </lineage>
</organism>
<accession>A0A1V8TMB3</accession>
<dbReference type="AlphaFoldDB" id="A0A1V8TMB3"/>
<gene>
    <name evidence="2" type="ORF">B0A48_03043</name>
</gene>
<dbReference type="Proteomes" id="UP000192596">
    <property type="component" value="Unassembled WGS sequence"/>
</dbReference>
<evidence type="ECO:0000256" key="1">
    <source>
        <dbReference type="SAM" id="SignalP"/>
    </source>
</evidence>
<name>A0A1V8TMB3_9PEZI</name>
<comment type="caution">
    <text evidence="2">The sequence shown here is derived from an EMBL/GenBank/DDBJ whole genome shotgun (WGS) entry which is preliminary data.</text>
</comment>
<feature type="chain" id="PRO_5012506312" description="Apple domain-containing protein" evidence="1">
    <location>
        <begin position="20"/>
        <end position="130"/>
    </location>
</feature>
<dbReference type="InParanoid" id="A0A1V8TMB3"/>